<gene>
    <name evidence="10" type="ORF">H671_3g8925</name>
</gene>
<evidence type="ECO:0000313" key="10">
    <source>
        <dbReference type="EMBL" id="ERE80340.1"/>
    </source>
</evidence>
<feature type="transmembrane region" description="Helical" evidence="8">
    <location>
        <begin position="540"/>
        <end position="562"/>
    </location>
</feature>
<accession>A0A061IEZ9</accession>
<dbReference type="InterPro" id="IPR031152">
    <property type="entry name" value="PLXDC"/>
</dbReference>
<keyword evidence="6 8" id="KW-0472">Membrane</keyword>
<feature type="domain" description="PSI" evidence="9">
    <location>
        <begin position="410"/>
        <end position="455"/>
    </location>
</feature>
<evidence type="ECO:0000256" key="4">
    <source>
        <dbReference type="ARBA" id="ARBA00022729"/>
    </source>
</evidence>
<comment type="subcellular location">
    <subcellularLocation>
        <location evidence="1">Membrane</location>
        <topology evidence="1">Single-pass type I membrane protein</topology>
    </subcellularLocation>
</comment>
<dbReference type="AlphaFoldDB" id="A0A061IEZ9"/>
<evidence type="ECO:0000256" key="7">
    <source>
        <dbReference type="ARBA" id="ARBA00023180"/>
    </source>
</evidence>
<evidence type="ECO:0000259" key="9">
    <source>
        <dbReference type="SMART" id="SM00423"/>
    </source>
</evidence>
<keyword evidence="5 8" id="KW-1133">Transmembrane helix</keyword>
<dbReference type="PANTHER" id="PTHR13055:SF11">
    <property type="entry name" value="PLEXIN DOMAIN-CONTAINING PROTEIN 2"/>
    <property type="match status" value="1"/>
</dbReference>
<dbReference type="EMBL" id="KE671334">
    <property type="protein sequence ID" value="ERE80340.1"/>
    <property type="molecule type" value="Genomic_DNA"/>
</dbReference>
<dbReference type="Pfam" id="PF01437">
    <property type="entry name" value="PSI"/>
    <property type="match status" value="1"/>
</dbReference>
<organism evidence="10 11">
    <name type="scientific">Cricetulus griseus</name>
    <name type="common">Chinese hamster</name>
    <name type="synonym">Cricetulus barabensis griseus</name>
    <dbReference type="NCBI Taxonomy" id="10029"/>
    <lineage>
        <taxon>Eukaryota</taxon>
        <taxon>Metazoa</taxon>
        <taxon>Chordata</taxon>
        <taxon>Craniata</taxon>
        <taxon>Vertebrata</taxon>
        <taxon>Euteleostomi</taxon>
        <taxon>Mammalia</taxon>
        <taxon>Eutheria</taxon>
        <taxon>Euarchontoglires</taxon>
        <taxon>Glires</taxon>
        <taxon>Rodentia</taxon>
        <taxon>Myomorpha</taxon>
        <taxon>Muroidea</taxon>
        <taxon>Cricetidae</taxon>
        <taxon>Cricetinae</taxon>
        <taxon>Cricetulus</taxon>
    </lineage>
</organism>
<keyword evidence="3 8" id="KW-0812">Transmembrane</keyword>
<evidence type="ECO:0000256" key="2">
    <source>
        <dbReference type="ARBA" id="ARBA00010297"/>
    </source>
</evidence>
<evidence type="ECO:0000256" key="3">
    <source>
        <dbReference type="ARBA" id="ARBA00022692"/>
    </source>
</evidence>
<dbReference type="SMART" id="SM00423">
    <property type="entry name" value="PSI"/>
    <property type="match status" value="1"/>
</dbReference>
<dbReference type="InterPro" id="IPR016201">
    <property type="entry name" value="PSI"/>
</dbReference>
<evidence type="ECO:0000313" key="11">
    <source>
        <dbReference type="Proteomes" id="UP000030759"/>
    </source>
</evidence>
<feature type="non-terminal residue" evidence="10">
    <location>
        <position position="1"/>
    </location>
</feature>
<name>A0A061IEZ9_CRIGR</name>
<evidence type="ECO:0000256" key="8">
    <source>
        <dbReference type="SAM" id="Phobius"/>
    </source>
</evidence>
<evidence type="ECO:0000256" key="6">
    <source>
        <dbReference type="ARBA" id="ARBA00023136"/>
    </source>
</evidence>
<comment type="similarity">
    <text evidence="2">Belongs to the plexin family.</text>
</comment>
<reference evidence="11" key="1">
    <citation type="journal article" date="2013" name="Nat. Biotechnol.">
        <title>Chinese hamster genome sequenced from sorted chromosomes.</title>
        <authorList>
            <person name="Brinkrolf K."/>
            <person name="Rupp O."/>
            <person name="Laux H."/>
            <person name="Kollin F."/>
            <person name="Ernst W."/>
            <person name="Linke B."/>
            <person name="Kofler R."/>
            <person name="Romand S."/>
            <person name="Hesse F."/>
            <person name="Budach W.E."/>
            <person name="Galosy S."/>
            <person name="Muller D."/>
            <person name="Noll T."/>
            <person name="Wienberg J."/>
            <person name="Jostock T."/>
            <person name="Leonard M."/>
            <person name="Grillari J."/>
            <person name="Tauch A."/>
            <person name="Goesmann A."/>
            <person name="Helk B."/>
            <person name="Mott J.E."/>
            <person name="Puhler A."/>
            <person name="Borth N."/>
        </authorList>
    </citation>
    <scope>NUCLEOTIDE SEQUENCE [LARGE SCALE GENOMIC DNA]</scope>
    <source>
        <strain evidence="11">17A/GY</strain>
    </source>
</reference>
<dbReference type="Gene3D" id="3.30.1680.10">
    <property type="entry name" value="ligand-binding face of the semaphorins, domain 2"/>
    <property type="match status" value="1"/>
</dbReference>
<proteinExistence type="inferred from homology"/>
<dbReference type="Proteomes" id="UP000030759">
    <property type="component" value="Unassembled WGS sequence"/>
</dbReference>
<evidence type="ECO:0000256" key="1">
    <source>
        <dbReference type="ARBA" id="ARBA00004479"/>
    </source>
</evidence>
<evidence type="ECO:0000256" key="5">
    <source>
        <dbReference type="ARBA" id="ARBA00022989"/>
    </source>
</evidence>
<keyword evidence="7" id="KW-0325">Glycoprotein</keyword>
<dbReference type="GO" id="GO:0016020">
    <property type="term" value="C:membrane"/>
    <property type="evidence" value="ECO:0007669"/>
    <property type="project" value="UniProtKB-SubCell"/>
</dbReference>
<sequence>VRSKYIMDVLGVDNIQKRAVDLQELEIQWLSKKGIQIRTTAPPVPLQKRRANRTRDINQTGQNKIKHICNLYLFQSFIIWLNKSKTMARNSSMLDLTPSQKQKEEERGKFLRENGKNEEGDWKYDISKTFPRGEDGVDVDSQAYSHRWKRNLDPFKAVDTNRASMGQDSPESRGFTDLLLDDGQDNTTQIEEDTDHNYYISRIYGPTDSASRDLWVNIDQMEKDKVKIHGILSNTHRQAARVNLSFDFPFYGHFLREITVATGGFIYTGEVVHRMLTATQYIAPLMANFDPSVSRNSTVRYFDNGTALVVQWDHVHLQDNYNLGSFTFQATLLMDGRIIFGYKEIPVLVTQISSTNHPVKVGLSDAFVVVHRIQQIPNVRRRTIYEYHRVELQMSKITNISAVEMTPLPTCLQFNSCGTCVSSQIGFNCSWCSKLQRCSSGFDRHRQDWVDSGCPEEVQSKEKICEGTEPAETSQTTTTSHTTTMQFRVLTTTRRAVTSQLPTSLPTEDDTKIALHLKDNGASTDDSAAEKKGGTLHAGLIVGILILVLIIAAAILVTVYMYHHPTSAASIFFIERRPSRWPAMKFRRGSGHPAYAEVEPVGEKEGFIVSEQC</sequence>
<dbReference type="InterPro" id="IPR002165">
    <property type="entry name" value="Plexin_repeat"/>
</dbReference>
<dbReference type="PANTHER" id="PTHR13055">
    <property type="entry name" value="TUMOR ENDOTHELIAL MARKER 7 RELATED"/>
    <property type="match status" value="1"/>
</dbReference>
<protein>
    <submittedName>
        <fullName evidence="10">Plexin domain-containing protein 2</fullName>
    </submittedName>
</protein>
<keyword evidence="4" id="KW-0732">Signal</keyword>